<dbReference type="InterPro" id="IPR014710">
    <property type="entry name" value="RmlC-like_jellyroll"/>
</dbReference>
<dbReference type="InterPro" id="IPR025979">
    <property type="entry name" value="ChrR-like_cupin_dom"/>
</dbReference>
<dbReference type="EMBL" id="SMFQ01000004">
    <property type="protein sequence ID" value="TCJ84781.1"/>
    <property type="molecule type" value="Genomic_DNA"/>
</dbReference>
<dbReference type="SUPFAM" id="SSF51182">
    <property type="entry name" value="RmlC-like cupins"/>
    <property type="match status" value="2"/>
</dbReference>
<dbReference type="Pfam" id="PF12973">
    <property type="entry name" value="Cupin_7"/>
    <property type="match status" value="1"/>
</dbReference>
<name>A0A4R1F319_9GAMM</name>
<feature type="domain" description="ChrR-like cupin" evidence="1">
    <location>
        <begin position="9"/>
        <end position="111"/>
    </location>
</feature>
<sequence>MDVNADFSKRIMLHSDEIDWEDSPMKGVVRRRLDRVDNEADRVTTIVRYAPESSFSPHVHTGGEEFIVLEGIFEDDYGNWPTGSYIRNPPTSKHKPGSKDGCIIFVKLSQFQPDDRTFVHIDINKIGSVSDADRAGVKVTPLYKDSYEDVRVEYWEANTNIEVDASGGAELFVLDGGFTESGDELRKDSWLRVPVNTTVTAKTGDQGAKVWIKTGHLVSPVNG</sequence>
<dbReference type="Proteomes" id="UP000294887">
    <property type="component" value="Unassembled WGS sequence"/>
</dbReference>
<dbReference type="AlphaFoldDB" id="A0A4R1F319"/>
<dbReference type="Gene3D" id="2.60.120.10">
    <property type="entry name" value="Jelly Rolls"/>
    <property type="match status" value="1"/>
</dbReference>
<organism evidence="2 3">
    <name type="scientific">Cocleimonas flava</name>
    <dbReference type="NCBI Taxonomy" id="634765"/>
    <lineage>
        <taxon>Bacteria</taxon>
        <taxon>Pseudomonadati</taxon>
        <taxon>Pseudomonadota</taxon>
        <taxon>Gammaproteobacteria</taxon>
        <taxon>Thiotrichales</taxon>
        <taxon>Thiotrichaceae</taxon>
        <taxon>Cocleimonas</taxon>
    </lineage>
</organism>
<accession>A0A4R1F319</accession>
<dbReference type="RefSeq" id="WP_131906518.1">
    <property type="nucleotide sequence ID" value="NZ_BAAAFU010000006.1"/>
</dbReference>
<proteinExistence type="predicted"/>
<evidence type="ECO:0000313" key="3">
    <source>
        <dbReference type="Proteomes" id="UP000294887"/>
    </source>
</evidence>
<keyword evidence="3" id="KW-1185">Reference proteome</keyword>
<protein>
    <submittedName>
        <fullName evidence="2">Anti-sigma factor ChrR (Cupin superfamily)</fullName>
    </submittedName>
</protein>
<dbReference type="InterPro" id="IPR011051">
    <property type="entry name" value="RmlC_Cupin_sf"/>
</dbReference>
<reference evidence="2 3" key="1">
    <citation type="submission" date="2019-03" db="EMBL/GenBank/DDBJ databases">
        <title>Genomic Encyclopedia of Type Strains, Phase IV (KMG-IV): sequencing the most valuable type-strain genomes for metagenomic binning, comparative biology and taxonomic classification.</title>
        <authorList>
            <person name="Goeker M."/>
        </authorList>
    </citation>
    <scope>NUCLEOTIDE SEQUENCE [LARGE SCALE GENOMIC DNA]</scope>
    <source>
        <strain evidence="2 3">DSM 24830</strain>
    </source>
</reference>
<dbReference type="OrthoDB" id="9801227at2"/>
<dbReference type="CDD" id="cd20303">
    <property type="entry name" value="cupin_ChrR_1"/>
    <property type="match status" value="1"/>
</dbReference>
<evidence type="ECO:0000259" key="1">
    <source>
        <dbReference type="Pfam" id="PF12973"/>
    </source>
</evidence>
<gene>
    <name evidence="2" type="ORF">EV695_2742</name>
</gene>
<comment type="caution">
    <text evidence="2">The sequence shown here is derived from an EMBL/GenBank/DDBJ whole genome shotgun (WGS) entry which is preliminary data.</text>
</comment>
<evidence type="ECO:0000313" key="2">
    <source>
        <dbReference type="EMBL" id="TCJ84781.1"/>
    </source>
</evidence>